<proteinExistence type="predicted"/>
<feature type="domain" description="Aminoglycoside phosphotransferase" evidence="1">
    <location>
        <begin position="27"/>
        <end position="234"/>
    </location>
</feature>
<dbReference type="Gene3D" id="3.90.1200.10">
    <property type="match status" value="1"/>
</dbReference>
<dbReference type="InterPro" id="IPR002575">
    <property type="entry name" value="Aminoglycoside_PTrfase"/>
</dbReference>
<dbReference type="OMA" id="NSQFAWC"/>
<dbReference type="EMBL" id="LUKN01000956">
    <property type="protein sequence ID" value="OAR01856.1"/>
    <property type="molecule type" value="Genomic_DNA"/>
</dbReference>
<gene>
    <name evidence="2" type="ORF">LLEC1_01798</name>
</gene>
<dbReference type="InterPro" id="IPR011009">
    <property type="entry name" value="Kinase-like_dom_sf"/>
</dbReference>
<dbReference type="Proteomes" id="UP000243081">
    <property type="component" value="Unassembled WGS sequence"/>
</dbReference>
<protein>
    <recommendedName>
        <fullName evidence="1">Aminoglycoside phosphotransferase domain-containing protein</fullName>
    </recommendedName>
</protein>
<dbReference type="AlphaFoldDB" id="A0A179IGT9"/>
<evidence type="ECO:0000313" key="3">
    <source>
        <dbReference type="Proteomes" id="UP000243081"/>
    </source>
</evidence>
<dbReference type="PANTHER" id="PTHR21310:SF15">
    <property type="entry name" value="AMINOGLYCOSIDE PHOSPHOTRANSFERASE DOMAIN-CONTAINING PROTEIN"/>
    <property type="match status" value="1"/>
</dbReference>
<accession>A0A179IGT9</accession>
<feature type="non-terminal residue" evidence="2">
    <location>
        <position position="1"/>
    </location>
</feature>
<evidence type="ECO:0000313" key="2">
    <source>
        <dbReference type="EMBL" id="OAR01856.1"/>
    </source>
</evidence>
<sequence>LAGGLRGRGCTCDVAAAPKTGSMNWAIFVTFDDGLDWVFRSPRSGHHAIVSDETAQKMLLSEVATLKFLKDNTTLPVPEGNHIVGECLSPTLTWQDRDSLEGIERGPFLHESQYLESLISAFIAHAKELSLSPHVFFAPIPDHSEYSSWSSFRAAVRRWNDYVAIGAKIDSSKNRLSYCLAGQMLRQIIPRLSTTNDFYTLSHPDLHPGNIFVDEKFNIVCLIDWGSASSGPISELLATPGLGGSAVSPPKQLVSAFRCGFCPEHPVPAGSWRKADMMWYFSRLVRLLSTQDYSLFVALYKLVNGMEVEDAGIPGLFNKLAAEEENRLLLATLRADDYTAAELEREEDAASGCGKADQGDSRAVARKLTVMAEINRNFVADSKLWRWIERALRERDGDYIGNRGSQTTLSIQSANLRANS</sequence>
<organism evidence="2 3">
    <name type="scientific">Cordyceps confragosa</name>
    <name type="common">Lecanicillium lecanii</name>
    <dbReference type="NCBI Taxonomy" id="2714763"/>
    <lineage>
        <taxon>Eukaryota</taxon>
        <taxon>Fungi</taxon>
        <taxon>Dikarya</taxon>
        <taxon>Ascomycota</taxon>
        <taxon>Pezizomycotina</taxon>
        <taxon>Sordariomycetes</taxon>
        <taxon>Hypocreomycetidae</taxon>
        <taxon>Hypocreales</taxon>
        <taxon>Cordycipitaceae</taxon>
        <taxon>Akanthomyces</taxon>
    </lineage>
</organism>
<evidence type="ECO:0000259" key="1">
    <source>
        <dbReference type="Pfam" id="PF01636"/>
    </source>
</evidence>
<dbReference type="OrthoDB" id="3645574at2759"/>
<name>A0A179IGT9_CORDF</name>
<dbReference type="Pfam" id="PF01636">
    <property type="entry name" value="APH"/>
    <property type="match status" value="1"/>
</dbReference>
<keyword evidence="3" id="KW-1185">Reference proteome</keyword>
<dbReference type="PANTHER" id="PTHR21310">
    <property type="entry name" value="AMINOGLYCOSIDE PHOSPHOTRANSFERASE-RELATED-RELATED"/>
    <property type="match status" value="1"/>
</dbReference>
<dbReference type="InterPro" id="IPR051678">
    <property type="entry name" value="AGP_Transferase"/>
</dbReference>
<comment type="caution">
    <text evidence="2">The sequence shown here is derived from an EMBL/GenBank/DDBJ whole genome shotgun (WGS) entry which is preliminary data.</text>
</comment>
<dbReference type="SUPFAM" id="SSF56112">
    <property type="entry name" value="Protein kinase-like (PK-like)"/>
    <property type="match status" value="1"/>
</dbReference>
<reference evidence="2 3" key="1">
    <citation type="submission" date="2016-03" db="EMBL/GenBank/DDBJ databases">
        <title>Fine-scale spatial genetic structure of a fungal parasite of coffee scale insects.</title>
        <authorList>
            <person name="Jackson D."/>
            <person name="Zemenick K.A."/>
            <person name="Malloure B."/>
            <person name="Quandt C.A."/>
            <person name="James T.Y."/>
        </authorList>
    </citation>
    <scope>NUCLEOTIDE SEQUENCE [LARGE SCALE GENOMIC DNA]</scope>
    <source>
        <strain evidence="2 3">UM487</strain>
    </source>
</reference>